<sequence length="88" mass="10879">MRIDLSILKLDNKHFHRPWLIKREGGEYRQHAHLKTQEDAERVRELILQGRKAPCRDYRIAMQRILTTEEYEQLDVKPRFHRPQRVYR</sequence>
<dbReference type="AlphaFoldDB" id="A0A847D3M8"/>
<evidence type="ECO:0000313" key="2">
    <source>
        <dbReference type="Proteomes" id="UP000589373"/>
    </source>
</evidence>
<dbReference type="RefSeq" id="WP_276645869.1">
    <property type="nucleotide sequence ID" value="NZ_JAAZCD010000151.1"/>
</dbReference>
<dbReference type="EMBL" id="JAAZCD010000151">
    <property type="protein sequence ID" value="NLD31931.1"/>
    <property type="molecule type" value="Genomic_DNA"/>
</dbReference>
<comment type="caution">
    <text evidence="1">The sequence shown here is derived from an EMBL/GenBank/DDBJ whole genome shotgun (WGS) entry which is preliminary data.</text>
</comment>
<organism evidence="1 2">
    <name type="scientific">Trichococcus flocculiformis</name>
    <dbReference type="NCBI Taxonomy" id="82803"/>
    <lineage>
        <taxon>Bacteria</taxon>
        <taxon>Bacillati</taxon>
        <taxon>Bacillota</taxon>
        <taxon>Bacilli</taxon>
        <taxon>Lactobacillales</taxon>
        <taxon>Carnobacteriaceae</taxon>
        <taxon>Trichococcus</taxon>
    </lineage>
</organism>
<reference evidence="1 2" key="1">
    <citation type="journal article" date="2020" name="Biotechnol. Biofuels">
        <title>New insights from the biogas microbiome by comprehensive genome-resolved metagenomics of nearly 1600 species originating from multiple anaerobic digesters.</title>
        <authorList>
            <person name="Campanaro S."/>
            <person name="Treu L."/>
            <person name="Rodriguez-R L.M."/>
            <person name="Kovalovszki A."/>
            <person name="Ziels R.M."/>
            <person name="Maus I."/>
            <person name="Zhu X."/>
            <person name="Kougias P.G."/>
            <person name="Basile A."/>
            <person name="Luo G."/>
            <person name="Schluter A."/>
            <person name="Konstantinidis K.T."/>
            <person name="Angelidaki I."/>
        </authorList>
    </citation>
    <scope>NUCLEOTIDE SEQUENCE [LARGE SCALE GENOMIC DNA]</scope>
    <source>
        <strain evidence="1">AS07pgkLD_105</strain>
    </source>
</reference>
<evidence type="ECO:0000313" key="1">
    <source>
        <dbReference type="EMBL" id="NLD31931.1"/>
    </source>
</evidence>
<accession>A0A847D3M8</accession>
<protein>
    <submittedName>
        <fullName evidence="1">Uncharacterized protein</fullName>
    </submittedName>
</protein>
<proteinExistence type="predicted"/>
<name>A0A847D3M8_9LACT</name>
<dbReference type="Proteomes" id="UP000589373">
    <property type="component" value="Unassembled WGS sequence"/>
</dbReference>
<gene>
    <name evidence="1" type="ORF">GX662_06675</name>
</gene>